<organism evidence="6 7">
    <name type="scientific">Aegilops tauschii subsp. strangulata</name>
    <name type="common">Goatgrass</name>
    <dbReference type="NCBI Taxonomy" id="200361"/>
    <lineage>
        <taxon>Eukaryota</taxon>
        <taxon>Viridiplantae</taxon>
        <taxon>Streptophyta</taxon>
        <taxon>Embryophyta</taxon>
        <taxon>Tracheophyta</taxon>
        <taxon>Spermatophyta</taxon>
        <taxon>Magnoliopsida</taxon>
        <taxon>Liliopsida</taxon>
        <taxon>Poales</taxon>
        <taxon>Poaceae</taxon>
        <taxon>BOP clade</taxon>
        <taxon>Pooideae</taxon>
        <taxon>Triticodae</taxon>
        <taxon>Triticeae</taxon>
        <taxon>Triticinae</taxon>
        <taxon>Aegilops</taxon>
    </lineage>
</organism>
<dbReference type="EnsemblPlants" id="AET2Gv20146800.1">
    <property type="protein sequence ID" value="AET2Gv20146800.1"/>
    <property type="gene ID" value="AET2Gv20146800"/>
</dbReference>
<dbReference type="SUPFAM" id="SSF56112">
    <property type="entry name" value="Protein kinase-like (PK-like)"/>
    <property type="match status" value="1"/>
</dbReference>
<dbReference type="Pfam" id="PF07714">
    <property type="entry name" value="PK_Tyr_Ser-Thr"/>
    <property type="match status" value="1"/>
</dbReference>
<dbReference type="GO" id="GO:0005524">
    <property type="term" value="F:ATP binding"/>
    <property type="evidence" value="ECO:0007669"/>
    <property type="project" value="InterPro"/>
</dbReference>
<dbReference type="GO" id="GO:0061630">
    <property type="term" value="F:ubiquitin protein ligase activity"/>
    <property type="evidence" value="ECO:0007669"/>
    <property type="project" value="UniProtKB-EC"/>
</dbReference>
<reference evidence="6" key="4">
    <citation type="submission" date="2019-03" db="UniProtKB">
        <authorList>
            <consortium name="EnsemblPlants"/>
        </authorList>
    </citation>
    <scope>IDENTIFICATION</scope>
</reference>
<dbReference type="SUPFAM" id="SSF52402">
    <property type="entry name" value="Adenine nucleotide alpha hydrolases-like"/>
    <property type="match status" value="1"/>
</dbReference>
<reference evidence="6" key="3">
    <citation type="journal article" date="2017" name="Nature">
        <title>Genome sequence of the progenitor of the wheat D genome Aegilops tauschii.</title>
        <authorList>
            <person name="Luo M.C."/>
            <person name="Gu Y.Q."/>
            <person name="Puiu D."/>
            <person name="Wang H."/>
            <person name="Twardziok S.O."/>
            <person name="Deal K.R."/>
            <person name="Huo N."/>
            <person name="Zhu T."/>
            <person name="Wang L."/>
            <person name="Wang Y."/>
            <person name="McGuire P.E."/>
            <person name="Liu S."/>
            <person name="Long H."/>
            <person name="Ramasamy R.K."/>
            <person name="Rodriguez J.C."/>
            <person name="Van S.L."/>
            <person name="Yuan L."/>
            <person name="Wang Z."/>
            <person name="Xia Z."/>
            <person name="Xiao L."/>
            <person name="Anderson O.D."/>
            <person name="Ouyang S."/>
            <person name="Liang Y."/>
            <person name="Zimin A.V."/>
            <person name="Pertea G."/>
            <person name="Qi P."/>
            <person name="Bennetzen J.L."/>
            <person name="Dai X."/>
            <person name="Dawson M.W."/>
            <person name="Muller H.G."/>
            <person name="Kugler K."/>
            <person name="Rivarola-Duarte L."/>
            <person name="Spannagl M."/>
            <person name="Mayer K.F.X."/>
            <person name="Lu F.H."/>
            <person name="Bevan M.W."/>
            <person name="Leroy P."/>
            <person name="Li P."/>
            <person name="You F.M."/>
            <person name="Sun Q."/>
            <person name="Liu Z."/>
            <person name="Lyons E."/>
            <person name="Wicker T."/>
            <person name="Salzberg S.L."/>
            <person name="Devos K.M."/>
            <person name="Dvorak J."/>
        </authorList>
    </citation>
    <scope>NUCLEOTIDE SEQUENCE [LARGE SCALE GENOMIC DNA]</scope>
    <source>
        <strain evidence="6">cv. AL8/78</strain>
    </source>
</reference>
<dbReference type="InterPro" id="IPR014729">
    <property type="entry name" value="Rossmann-like_a/b/a_fold"/>
</dbReference>
<evidence type="ECO:0000259" key="5">
    <source>
        <dbReference type="PROSITE" id="PS50011"/>
    </source>
</evidence>
<reference evidence="7" key="1">
    <citation type="journal article" date="2014" name="Science">
        <title>Ancient hybridizations among the ancestral genomes of bread wheat.</title>
        <authorList>
            <consortium name="International Wheat Genome Sequencing Consortium,"/>
            <person name="Marcussen T."/>
            <person name="Sandve S.R."/>
            <person name="Heier L."/>
            <person name="Spannagl M."/>
            <person name="Pfeifer M."/>
            <person name="Jakobsen K.S."/>
            <person name="Wulff B.B."/>
            <person name="Steuernagel B."/>
            <person name="Mayer K.F."/>
            <person name="Olsen O.A."/>
        </authorList>
    </citation>
    <scope>NUCLEOTIDE SEQUENCE [LARGE SCALE GENOMIC DNA]</scope>
    <source>
        <strain evidence="7">cv. AL8/78</strain>
    </source>
</reference>
<dbReference type="Pfam" id="PF00582">
    <property type="entry name" value="Usp"/>
    <property type="match status" value="1"/>
</dbReference>
<dbReference type="Gene3D" id="3.30.200.20">
    <property type="entry name" value="Phosphorylase Kinase, domain 1"/>
    <property type="match status" value="1"/>
</dbReference>
<evidence type="ECO:0000256" key="4">
    <source>
        <dbReference type="SAM" id="Coils"/>
    </source>
</evidence>
<dbReference type="AlphaFoldDB" id="A0A453AIK0"/>
<keyword evidence="3" id="KW-0833">Ubl conjugation pathway</keyword>
<dbReference type="CDD" id="cd01989">
    <property type="entry name" value="USP_STK_Ubox_N"/>
    <property type="match status" value="1"/>
</dbReference>
<dbReference type="InterPro" id="IPR000719">
    <property type="entry name" value="Prot_kinase_dom"/>
</dbReference>
<accession>A0A453AIK0</accession>
<reference evidence="6" key="5">
    <citation type="journal article" date="2021" name="G3 (Bethesda)">
        <title>Aegilops tauschii genome assembly Aet v5.0 features greater sequence contiguity and improved annotation.</title>
        <authorList>
            <person name="Wang L."/>
            <person name="Zhu T."/>
            <person name="Rodriguez J.C."/>
            <person name="Deal K.R."/>
            <person name="Dubcovsky J."/>
            <person name="McGuire P.E."/>
            <person name="Lux T."/>
            <person name="Spannagl M."/>
            <person name="Mayer K.F.X."/>
            <person name="Baldrich P."/>
            <person name="Meyers B.C."/>
            <person name="Huo N."/>
            <person name="Gu Y.Q."/>
            <person name="Zhou H."/>
            <person name="Devos K.M."/>
            <person name="Bennetzen J.L."/>
            <person name="Unver T."/>
            <person name="Budak H."/>
            <person name="Gulick P.J."/>
            <person name="Galiba G."/>
            <person name="Kalapos B."/>
            <person name="Nelson D.R."/>
            <person name="Li P."/>
            <person name="You F.M."/>
            <person name="Luo M.C."/>
            <person name="Dvorak J."/>
        </authorList>
    </citation>
    <scope>NUCLEOTIDE SEQUENCE [LARGE SCALE GENOMIC DNA]</scope>
    <source>
        <strain evidence="6">cv. AL8/78</strain>
    </source>
</reference>
<dbReference type="InterPro" id="IPR006016">
    <property type="entry name" value="UspA"/>
</dbReference>
<comment type="catalytic activity">
    <reaction evidence="1">
        <text>S-ubiquitinyl-[E2 ubiquitin-conjugating enzyme]-L-cysteine + [acceptor protein]-L-lysine = [E2 ubiquitin-conjugating enzyme]-L-cysteine + N(6)-ubiquitinyl-[acceptor protein]-L-lysine.</text>
        <dbReference type="EC" id="2.3.2.27"/>
    </reaction>
</comment>
<dbReference type="Proteomes" id="UP000015105">
    <property type="component" value="Chromosome 2D"/>
</dbReference>
<dbReference type="PANTHER" id="PTHR45647">
    <property type="entry name" value="OS02G0152300 PROTEIN"/>
    <property type="match status" value="1"/>
</dbReference>
<protein>
    <recommendedName>
        <fullName evidence="2">RING-type E3 ubiquitin transferase</fullName>
        <ecNumber evidence="2">2.3.2.27</ecNumber>
    </recommendedName>
</protein>
<dbReference type="EC" id="2.3.2.27" evidence="2"/>
<evidence type="ECO:0000256" key="2">
    <source>
        <dbReference type="ARBA" id="ARBA00012483"/>
    </source>
</evidence>
<evidence type="ECO:0000313" key="6">
    <source>
        <dbReference type="EnsemblPlants" id="AET2Gv20146800.1"/>
    </source>
</evidence>
<dbReference type="Gene3D" id="3.40.50.620">
    <property type="entry name" value="HUPs"/>
    <property type="match status" value="1"/>
</dbReference>
<dbReference type="Gene3D" id="1.10.510.10">
    <property type="entry name" value="Transferase(Phosphotransferase) domain 1"/>
    <property type="match status" value="1"/>
</dbReference>
<name>A0A453AIK0_AEGTS</name>
<dbReference type="Gene3D" id="3.30.40.10">
    <property type="entry name" value="Zinc/RING finger domain, C3HC4 (zinc finger)"/>
    <property type="match status" value="1"/>
</dbReference>
<keyword evidence="4" id="KW-0175">Coiled coil</keyword>
<proteinExistence type="predicted"/>
<dbReference type="PANTHER" id="PTHR45647:SF43">
    <property type="entry name" value="OS10G0100500 PROTEIN"/>
    <property type="match status" value="1"/>
</dbReference>
<dbReference type="SUPFAM" id="SSF57850">
    <property type="entry name" value="RING/U-box"/>
    <property type="match status" value="1"/>
</dbReference>
<keyword evidence="7" id="KW-1185">Reference proteome</keyword>
<reference evidence="7" key="2">
    <citation type="journal article" date="2017" name="Nat. Plants">
        <title>The Aegilops tauschii genome reveals multiple impacts of transposons.</title>
        <authorList>
            <person name="Zhao G."/>
            <person name="Zou C."/>
            <person name="Li K."/>
            <person name="Wang K."/>
            <person name="Li T."/>
            <person name="Gao L."/>
            <person name="Zhang X."/>
            <person name="Wang H."/>
            <person name="Yang Z."/>
            <person name="Liu X."/>
            <person name="Jiang W."/>
            <person name="Mao L."/>
            <person name="Kong X."/>
            <person name="Jiao Y."/>
            <person name="Jia J."/>
        </authorList>
    </citation>
    <scope>NUCLEOTIDE SEQUENCE [LARGE SCALE GENOMIC DNA]</scope>
    <source>
        <strain evidence="7">cv. AL8/78</strain>
    </source>
</reference>
<dbReference type="PROSITE" id="PS50011">
    <property type="entry name" value="PROTEIN_KINASE_DOM"/>
    <property type="match status" value="1"/>
</dbReference>
<dbReference type="GeneID" id="109743672"/>
<evidence type="ECO:0000256" key="3">
    <source>
        <dbReference type="ARBA" id="ARBA00022786"/>
    </source>
</evidence>
<dbReference type="InterPro" id="IPR001245">
    <property type="entry name" value="Ser-Thr/Tyr_kinase_cat_dom"/>
</dbReference>
<dbReference type="Gramene" id="AET2Gv20146800.1">
    <property type="protein sequence ID" value="AET2Gv20146800.1"/>
    <property type="gene ID" value="AET2Gv20146800"/>
</dbReference>
<feature type="coiled-coil region" evidence="4">
    <location>
        <begin position="374"/>
        <end position="408"/>
    </location>
</feature>
<evidence type="ECO:0000313" key="7">
    <source>
        <dbReference type="Proteomes" id="UP000015105"/>
    </source>
</evidence>
<evidence type="ECO:0000256" key="1">
    <source>
        <dbReference type="ARBA" id="ARBA00000900"/>
    </source>
</evidence>
<dbReference type="GO" id="GO:0004672">
    <property type="term" value="F:protein kinase activity"/>
    <property type="evidence" value="ECO:0007669"/>
    <property type="project" value="InterPro"/>
</dbReference>
<sequence length="754" mass="84072">MEILSPSPPPSPARNQFVYGGAGALLRRDQAGAGALLHVAVGRSPEKTLPLLRWAFRRFGCARVALVHVHQPSPVIPTLLGKIPAAQATEELVLSHRRSERDERNRILLAYLAFCQRAQVQATVLVTENEQINDGIVALVRDHGVTKLVMGSIPDNCFKLKAGHNKEYFMAKNAPAFCEIWFVWRGRHIWTREASAAIGNSISIYNHDDIMMTRKRTRFSPNSNSAEPVLAEGTVSDYGAFGADANHFYNMRLSNLQDAESAFNSTLWPDSSVHGGALQLHSKEMLDANLKQVMVEAEGSRKEAFLELRKRKEIESKVAGAFVRVKASESSKKREMKIREELEGLFVATRKQHEDLARSKEKATAVLDSSMRRLDILDARAKNMSLRMDEAVAELEVIQSSINILKQERTKAHKNEDRHTNHVKEGCTYSHSKLPNCSSIALGDDPYTFRQLTLLDVQAATCKFSESFKLRPRRHGCIYKGKIMNRSVMIHRLHSDSIKSSMQFQRKVYILNKVRHPHLVTLVGVCPEALCLAYEYPKNGSLHDHLFGELNSAPPLPWKIRARIVAEISSALLFLHSCKPQMMVHGGLNLENILLDSDSHCKIADFGTLTAEDSKDHPALDSGLLAHKSDINSFSTVILQLLTGKQPGSPGLASEVRRALSCGKLSSILDPTAGEWPMEAARRLAEFGLECSGDRPELTPDTVAVDGVTYEGRAIREWIEDGRAVADLKLKHLGLTPNHALRFAIQDWLSQPQW</sequence>
<dbReference type="InterPro" id="IPR011009">
    <property type="entry name" value="Kinase-like_dom_sf"/>
</dbReference>
<dbReference type="InterPro" id="IPR051348">
    <property type="entry name" value="U-box_ubiquitin_ligases"/>
</dbReference>
<feature type="domain" description="Protein kinase" evidence="5">
    <location>
        <begin position="464"/>
        <end position="754"/>
    </location>
</feature>
<dbReference type="InterPro" id="IPR013083">
    <property type="entry name" value="Znf_RING/FYVE/PHD"/>
</dbReference>
<dbReference type="RefSeq" id="XP_045088487.1">
    <property type="nucleotide sequence ID" value="XM_045232552.2"/>
</dbReference>